<dbReference type="Proteomes" id="UP000297245">
    <property type="component" value="Unassembled WGS sequence"/>
</dbReference>
<dbReference type="EMBL" id="ML179669">
    <property type="protein sequence ID" value="THU83342.1"/>
    <property type="molecule type" value="Genomic_DNA"/>
</dbReference>
<keyword evidence="2" id="KW-1185">Reference proteome</keyword>
<reference evidence="1 2" key="1">
    <citation type="journal article" date="2019" name="Nat. Ecol. Evol.">
        <title>Megaphylogeny resolves global patterns of mushroom evolution.</title>
        <authorList>
            <person name="Varga T."/>
            <person name="Krizsan K."/>
            <person name="Foldi C."/>
            <person name="Dima B."/>
            <person name="Sanchez-Garcia M."/>
            <person name="Sanchez-Ramirez S."/>
            <person name="Szollosi G.J."/>
            <person name="Szarkandi J.G."/>
            <person name="Papp V."/>
            <person name="Albert L."/>
            <person name="Andreopoulos W."/>
            <person name="Angelini C."/>
            <person name="Antonin V."/>
            <person name="Barry K.W."/>
            <person name="Bougher N.L."/>
            <person name="Buchanan P."/>
            <person name="Buyck B."/>
            <person name="Bense V."/>
            <person name="Catcheside P."/>
            <person name="Chovatia M."/>
            <person name="Cooper J."/>
            <person name="Damon W."/>
            <person name="Desjardin D."/>
            <person name="Finy P."/>
            <person name="Geml J."/>
            <person name="Haridas S."/>
            <person name="Hughes K."/>
            <person name="Justo A."/>
            <person name="Karasinski D."/>
            <person name="Kautmanova I."/>
            <person name="Kiss B."/>
            <person name="Kocsube S."/>
            <person name="Kotiranta H."/>
            <person name="LaButti K.M."/>
            <person name="Lechner B.E."/>
            <person name="Liimatainen K."/>
            <person name="Lipzen A."/>
            <person name="Lukacs Z."/>
            <person name="Mihaltcheva S."/>
            <person name="Morgado L.N."/>
            <person name="Niskanen T."/>
            <person name="Noordeloos M.E."/>
            <person name="Ohm R.A."/>
            <person name="Ortiz-Santana B."/>
            <person name="Ovrebo C."/>
            <person name="Racz N."/>
            <person name="Riley R."/>
            <person name="Savchenko A."/>
            <person name="Shiryaev A."/>
            <person name="Soop K."/>
            <person name="Spirin V."/>
            <person name="Szebenyi C."/>
            <person name="Tomsovsky M."/>
            <person name="Tulloss R.E."/>
            <person name="Uehling J."/>
            <person name="Grigoriev I.V."/>
            <person name="Vagvolgyi C."/>
            <person name="Papp T."/>
            <person name="Martin F.M."/>
            <person name="Miettinen O."/>
            <person name="Hibbett D.S."/>
            <person name="Nagy L.G."/>
        </authorList>
    </citation>
    <scope>NUCLEOTIDE SEQUENCE [LARGE SCALE GENOMIC DNA]</scope>
    <source>
        <strain evidence="1 2">CBS 962.96</strain>
    </source>
</reference>
<protein>
    <submittedName>
        <fullName evidence="1">Uncharacterized protein</fullName>
    </submittedName>
</protein>
<name>A0A4S8L473_DENBC</name>
<gene>
    <name evidence="1" type="ORF">K435DRAFT_871373</name>
</gene>
<sequence length="57" mass="6323">MAPPQFDPKTMVDFDSHGLGDFFLIGMPFDRHYDIPPTGMSTPLKAYVEALFKGTSS</sequence>
<organism evidence="1 2">
    <name type="scientific">Dendrothele bispora (strain CBS 962.96)</name>
    <dbReference type="NCBI Taxonomy" id="1314807"/>
    <lineage>
        <taxon>Eukaryota</taxon>
        <taxon>Fungi</taxon>
        <taxon>Dikarya</taxon>
        <taxon>Basidiomycota</taxon>
        <taxon>Agaricomycotina</taxon>
        <taxon>Agaricomycetes</taxon>
        <taxon>Agaricomycetidae</taxon>
        <taxon>Agaricales</taxon>
        <taxon>Agaricales incertae sedis</taxon>
        <taxon>Dendrothele</taxon>
    </lineage>
</organism>
<evidence type="ECO:0000313" key="2">
    <source>
        <dbReference type="Proteomes" id="UP000297245"/>
    </source>
</evidence>
<dbReference type="AlphaFoldDB" id="A0A4S8L473"/>
<evidence type="ECO:0000313" key="1">
    <source>
        <dbReference type="EMBL" id="THU83342.1"/>
    </source>
</evidence>
<accession>A0A4S8L473</accession>
<proteinExistence type="predicted"/>